<dbReference type="InterPro" id="IPR009959">
    <property type="entry name" value="Cyclase_SnoaL-like"/>
</dbReference>
<dbReference type="InterPro" id="IPR032710">
    <property type="entry name" value="NTF2-like_dom_sf"/>
</dbReference>
<accession>A0ABQ8NZ46</accession>
<reference evidence="1" key="1">
    <citation type="submission" date="2021-01" db="EMBL/GenBank/DDBJ databases">
        <title>Deciphering the adaptive evolutionary patterns associated with biogeogrpahic diversity in the finger millet blast pathogen Magnaporthe oryzae in Eastern Africa.</title>
        <authorList>
            <person name="Onyema G."/>
            <person name="Shittu T.A."/>
            <person name="Dodsworth S."/>
            <person name="Devilliers S."/>
            <person name="Muthumeenakshi S."/>
            <person name="Sreenivasaprasad S."/>
        </authorList>
    </citation>
    <scope>NUCLEOTIDE SEQUENCE</scope>
    <source>
        <strain evidence="1">D15/s37</strain>
    </source>
</reference>
<evidence type="ECO:0008006" key="3">
    <source>
        <dbReference type="Google" id="ProtNLM"/>
    </source>
</evidence>
<gene>
    <name evidence="1" type="ORF">MCOR33_001797</name>
</gene>
<proteinExistence type="predicted"/>
<keyword evidence="2" id="KW-1185">Reference proteome</keyword>
<dbReference type="Pfam" id="PF07366">
    <property type="entry name" value="SnoaL"/>
    <property type="match status" value="1"/>
</dbReference>
<evidence type="ECO:0000313" key="2">
    <source>
        <dbReference type="Proteomes" id="UP001059893"/>
    </source>
</evidence>
<protein>
    <recommendedName>
        <fullName evidence="3">SnoaL-like polyketide cyclase</fullName>
    </recommendedName>
</protein>
<organism evidence="1 2">
    <name type="scientific">Pyricularia grisea</name>
    <name type="common">Crabgrass-specific blast fungus</name>
    <name type="synonym">Magnaporthe grisea</name>
    <dbReference type="NCBI Taxonomy" id="148305"/>
    <lineage>
        <taxon>Eukaryota</taxon>
        <taxon>Fungi</taxon>
        <taxon>Dikarya</taxon>
        <taxon>Ascomycota</taxon>
        <taxon>Pezizomycotina</taxon>
        <taxon>Sordariomycetes</taxon>
        <taxon>Sordariomycetidae</taxon>
        <taxon>Magnaporthales</taxon>
        <taxon>Pyriculariaceae</taxon>
        <taxon>Pyricularia</taxon>
    </lineage>
</organism>
<sequence length="318" mass="35643">MIENERDTMPIESAFRSFIEHVNLGRWDELAQYVPQEGRVTYNKREYHGDEFLTRMRERIGALPDGAFEVDTSMGDEEAQVVAVRIIWRTIVPDGEDMEFMPGLEGIVLSGGGGSGGGRGSSATAKQRLTGVHHLFCWLKDGQVSDIETIGDVDGVFLDDDVSSTTDSTAAYVAEDTPSQFTSKADLSSNYRAYIDCINGRTMEADLPRFCHPSVWHNNRQLSLSQYRLLMEDAQRAIPDIRFDVQSLIVDERAQRLAVRLEFTGVPALKWAGVEPSGKPVAFSEHVFYWLQDGRICKVLSLVDLATYREQVRGLGLR</sequence>
<dbReference type="EMBL" id="JABSND010000019">
    <property type="protein sequence ID" value="KAI6302888.1"/>
    <property type="molecule type" value="Genomic_DNA"/>
</dbReference>
<dbReference type="Gene3D" id="3.10.450.50">
    <property type="match status" value="2"/>
</dbReference>
<comment type="caution">
    <text evidence="1">The sequence shown here is derived from an EMBL/GenBank/DDBJ whole genome shotgun (WGS) entry which is preliminary data.</text>
</comment>
<dbReference type="Proteomes" id="UP001059893">
    <property type="component" value="Unassembled WGS sequence"/>
</dbReference>
<name>A0ABQ8NZ46_PYRGI</name>
<evidence type="ECO:0000313" key="1">
    <source>
        <dbReference type="EMBL" id="KAI6302888.1"/>
    </source>
</evidence>
<dbReference type="SUPFAM" id="SSF54427">
    <property type="entry name" value="NTF2-like"/>
    <property type="match status" value="1"/>
</dbReference>